<dbReference type="Proteomes" id="UP000249016">
    <property type="component" value="Unassembled WGS sequence"/>
</dbReference>
<keyword evidence="4" id="KW-1185">Reference proteome</keyword>
<dbReference type="EMBL" id="QLII01000001">
    <property type="protein sequence ID" value="RAI76951.1"/>
    <property type="molecule type" value="Genomic_DNA"/>
</dbReference>
<feature type="transmembrane region" description="Helical" evidence="1">
    <location>
        <begin position="109"/>
        <end position="132"/>
    </location>
</feature>
<evidence type="ECO:0000313" key="4">
    <source>
        <dbReference type="Proteomes" id="UP000249016"/>
    </source>
</evidence>
<sequence length="572" mass="66016">MEILRYVLLVNALLAVVSIAFYALLRRETFFGANRLALWLGLAGALLLPLLELPDWRPERVRTVMHRTAQVIVPRMLPGLTPSPPEVTITFPTKKTYRLFRNQPAKFVWSWPLGLLLLYASGVFLLLVRFCIQLLSLRRLIRQSTHEPYDDFTLVRNEAITSPFSFFDWVVMNPTQHTPDELEQILRHERVHVRDRHSYDMLGAELVCILFWFNPAAYLFRQLLHQTLEFSADHAVLAEGVDARAYQYNLVKVSMLGGQSVITNQFSGPTLRQRVSMMNSHHSGSSAWWRYTLWALLMGMMALACRHTDKKESSLPLNALPASSPTRALVVGLEDKGTWYRHLALFRSKFGTEIVQSRPVVIQLKGDEFILPDDYKYASAIYIDGKEVQAEVLQKLSPEFVSELFVMHQFENLAGIDTKAKPYQIIVQTSPKPLPFNGQRKQFFTLLQAATVSQFPLGESFSFTMNQLLEATFFHNRNALVERTKNEHLKVYDDYAKTVDIFINNLPATPEDVKTVHVREVARLYTKERPYLEWFRADNPVSRFELYIQTSPKRAKRDSSYYVFSPFYSGDF</sequence>
<reference evidence="3 4" key="1">
    <citation type="submission" date="2018-06" db="EMBL/GenBank/DDBJ databases">
        <title>Spirosoma sp. HMF3257 Genome sequencing and assembly.</title>
        <authorList>
            <person name="Kang H."/>
            <person name="Cha I."/>
            <person name="Kim H."/>
            <person name="Kang J."/>
            <person name="Joh K."/>
        </authorList>
    </citation>
    <scope>NUCLEOTIDE SEQUENCE [LARGE SCALE GENOMIC DNA]</scope>
    <source>
        <strain evidence="3 4">HMF3257</strain>
    </source>
</reference>
<evidence type="ECO:0000256" key="1">
    <source>
        <dbReference type="SAM" id="Phobius"/>
    </source>
</evidence>
<dbReference type="RefSeq" id="WP_111347044.1">
    <property type="nucleotide sequence ID" value="NZ_QLII01000001.1"/>
</dbReference>
<proteinExistence type="predicted"/>
<dbReference type="OrthoDB" id="928540at2"/>
<accession>A0A327NND0</accession>
<dbReference type="InterPro" id="IPR008756">
    <property type="entry name" value="Peptidase_M56"/>
</dbReference>
<gene>
    <name evidence="3" type="ORF">HMF3257_27230</name>
</gene>
<keyword evidence="1" id="KW-1133">Transmembrane helix</keyword>
<feature type="transmembrane region" description="Helical" evidence="1">
    <location>
        <begin position="6"/>
        <end position="24"/>
    </location>
</feature>
<feature type="domain" description="Peptidase M56" evidence="2">
    <location>
        <begin position="111"/>
        <end position="277"/>
    </location>
</feature>
<evidence type="ECO:0000313" key="3">
    <source>
        <dbReference type="EMBL" id="RAI76951.1"/>
    </source>
</evidence>
<dbReference type="PANTHER" id="PTHR34978">
    <property type="entry name" value="POSSIBLE SENSOR-TRANSDUCER PROTEIN BLAR"/>
    <property type="match status" value="1"/>
</dbReference>
<dbReference type="PANTHER" id="PTHR34978:SF3">
    <property type="entry name" value="SLR0241 PROTEIN"/>
    <property type="match status" value="1"/>
</dbReference>
<organism evidence="3 4">
    <name type="scientific">Spirosoma telluris</name>
    <dbReference type="NCBI Taxonomy" id="2183553"/>
    <lineage>
        <taxon>Bacteria</taxon>
        <taxon>Pseudomonadati</taxon>
        <taxon>Bacteroidota</taxon>
        <taxon>Cytophagia</taxon>
        <taxon>Cytophagales</taxon>
        <taxon>Cytophagaceae</taxon>
        <taxon>Spirosoma</taxon>
    </lineage>
</organism>
<feature type="transmembrane region" description="Helical" evidence="1">
    <location>
        <begin position="36"/>
        <end position="53"/>
    </location>
</feature>
<dbReference type="CDD" id="cd07341">
    <property type="entry name" value="M56_BlaR1_MecR1_like"/>
    <property type="match status" value="1"/>
</dbReference>
<dbReference type="AlphaFoldDB" id="A0A327NND0"/>
<comment type="caution">
    <text evidence="3">The sequence shown here is derived from an EMBL/GenBank/DDBJ whole genome shotgun (WGS) entry which is preliminary data.</text>
</comment>
<protein>
    <recommendedName>
        <fullName evidence="2">Peptidase M56 domain-containing protein</fullName>
    </recommendedName>
</protein>
<keyword evidence="1" id="KW-0472">Membrane</keyword>
<dbReference type="InterPro" id="IPR052173">
    <property type="entry name" value="Beta-lactam_resp_regulator"/>
</dbReference>
<name>A0A327NND0_9BACT</name>
<dbReference type="Pfam" id="PF05569">
    <property type="entry name" value="Peptidase_M56"/>
    <property type="match status" value="1"/>
</dbReference>
<evidence type="ECO:0000259" key="2">
    <source>
        <dbReference type="Pfam" id="PF05569"/>
    </source>
</evidence>
<keyword evidence="1" id="KW-0812">Transmembrane</keyword>